<sequence>MDLATFKTQLHTNPNSIEFDDTISVIDLLYHFEAGEFSNGELVNSPGQNSGSCKLFAFAQLQNFNTNETLACFGRYYREDVLANPDADNHQNIRNFIKTGWDGIKFKSTVLSKKS</sequence>
<name>A0A3B0ZDZ7_9ZZZZ</name>
<gene>
    <name evidence="1" type="ORF">MNBD_GAMMA21-2760</name>
</gene>
<dbReference type="EMBL" id="UOFR01000013">
    <property type="protein sequence ID" value="VAW91655.1"/>
    <property type="molecule type" value="Genomic_DNA"/>
</dbReference>
<protein>
    <submittedName>
        <fullName evidence="1">Type III effector HopPmaJ</fullName>
    </submittedName>
</protein>
<dbReference type="InterPro" id="IPR014984">
    <property type="entry name" value="HopJ"/>
</dbReference>
<dbReference type="AlphaFoldDB" id="A0A3B0ZDZ7"/>
<reference evidence="1" key="1">
    <citation type="submission" date="2018-06" db="EMBL/GenBank/DDBJ databases">
        <authorList>
            <person name="Zhirakovskaya E."/>
        </authorList>
    </citation>
    <scope>NUCLEOTIDE SEQUENCE</scope>
</reference>
<organism evidence="1">
    <name type="scientific">hydrothermal vent metagenome</name>
    <dbReference type="NCBI Taxonomy" id="652676"/>
    <lineage>
        <taxon>unclassified sequences</taxon>
        <taxon>metagenomes</taxon>
        <taxon>ecological metagenomes</taxon>
    </lineage>
</organism>
<dbReference type="InterPro" id="IPR038604">
    <property type="entry name" value="HopJ_sf"/>
</dbReference>
<dbReference type="Gene3D" id="3.20.160.10">
    <property type="entry name" value="vpa0580 domain like"/>
    <property type="match status" value="1"/>
</dbReference>
<dbReference type="Pfam" id="PF08888">
    <property type="entry name" value="HopJ"/>
    <property type="match status" value="1"/>
</dbReference>
<evidence type="ECO:0000313" key="1">
    <source>
        <dbReference type="EMBL" id="VAW91655.1"/>
    </source>
</evidence>
<proteinExistence type="predicted"/>
<accession>A0A3B0ZDZ7</accession>